<dbReference type="SUPFAM" id="SSF46785">
    <property type="entry name" value="Winged helix' DNA-binding domain"/>
    <property type="match status" value="1"/>
</dbReference>
<dbReference type="InterPro" id="IPR036388">
    <property type="entry name" value="WH-like_DNA-bd_sf"/>
</dbReference>
<gene>
    <name evidence="2" type="ORF">Cvel_32689</name>
</gene>
<feature type="compositionally biased region" description="Basic and acidic residues" evidence="1">
    <location>
        <begin position="203"/>
        <end position="218"/>
    </location>
</feature>
<dbReference type="AlphaFoldDB" id="A0A0G4HWL7"/>
<dbReference type="Pfam" id="PF21205">
    <property type="entry name" value="Rep3_C"/>
    <property type="match status" value="1"/>
</dbReference>
<name>A0A0G4HWL7_9ALVE</name>
<sequence length="369" mass="41432">MHLLIGKAGGRMAEDVRHELRLADIKKIDGMRNHSRATLRKLFIELAGAVMVFDDTEAQCEIIGGFLDRAKLDYRHEVSDDLLVAWWFGGAFREMAEFSCHWAIMDRQTVFALSSKYSILLFQHVASLVNLNHVASKTFSVGELRAVLGVQDGKLDRFSNLNQRVLQPAIAEINQTSRLMLTATPRKIGRTVASVTIAWEEKPQDGKQTAKRELDNSKVGRKARRDGTAEFPVRAFPETGGITYSPHWIEIKRAAGCNRDNSLIAADFRRFCETKGIRLDAHNIEELFSSFCAKIGTPGGSEWISSEPQTEPVGTAVLEAENAALRAALEREREITNDLMADRDAWKQQATALLAAPPKRRSWWPWSRS</sequence>
<dbReference type="Gene3D" id="1.10.10.10">
    <property type="entry name" value="Winged helix-like DNA-binding domain superfamily/Winged helix DNA-binding domain"/>
    <property type="match status" value="1"/>
</dbReference>
<feature type="region of interest" description="Disordered" evidence="1">
    <location>
        <begin position="203"/>
        <end position="226"/>
    </location>
</feature>
<dbReference type="InterPro" id="IPR036390">
    <property type="entry name" value="WH_DNA-bd_sf"/>
</dbReference>
<accession>A0A0G4HWL7</accession>
<reference evidence="2" key="1">
    <citation type="submission" date="2014-11" db="EMBL/GenBank/DDBJ databases">
        <authorList>
            <person name="Otto D Thomas"/>
            <person name="Naeem Raeece"/>
        </authorList>
    </citation>
    <scope>NUCLEOTIDE SEQUENCE</scope>
</reference>
<dbReference type="EMBL" id="CDMZ01004160">
    <property type="protein sequence ID" value="CEM48832.1"/>
    <property type="molecule type" value="Genomic_DNA"/>
</dbReference>
<organism evidence="2">
    <name type="scientific">Chromera velia CCMP2878</name>
    <dbReference type="NCBI Taxonomy" id="1169474"/>
    <lineage>
        <taxon>Eukaryota</taxon>
        <taxon>Sar</taxon>
        <taxon>Alveolata</taxon>
        <taxon>Colpodellida</taxon>
        <taxon>Chromeraceae</taxon>
        <taxon>Chromera</taxon>
    </lineage>
</organism>
<protein>
    <submittedName>
        <fullName evidence="2">Uncharacterized protein</fullName>
    </submittedName>
</protein>
<dbReference type="VEuPathDB" id="CryptoDB:Cvel_32689"/>
<proteinExistence type="predicted"/>
<evidence type="ECO:0000256" key="1">
    <source>
        <dbReference type="SAM" id="MobiDB-lite"/>
    </source>
</evidence>
<evidence type="ECO:0000313" key="2">
    <source>
        <dbReference type="EMBL" id="CEM48832.1"/>
    </source>
</evidence>